<protein>
    <submittedName>
        <fullName evidence="2">Uncharacterized protein</fullName>
    </submittedName>
</protein>
<keyword evidence="1" id="KW-1133">Transmembrane helix</keyword>
<keyword evidence="3" id="KW-1185">Reference proteome</keyword>
<keyword evidence="1" id="KW-0472">Membrane</keyword>
<feature type="transmembrane region" description="Helical" evidence="1">
    <location>
        <begin position="46"/>
        <end position="64"/>
    </location>
</feature>
<comment type="caution">
    <text evidence="2">The sequence shown here is derived from an EMBL/GenBank/DDBJ whole genome shotgun (WGS) entry which is preliminary data.</text>
</comment>
<name>A0ABD2PGW3_9CUCU</name>
<sequence length="121" mass="14009">MSNFCEKVIEVVRMNITTSSRILRITSLAIYNSPHGPDRVFCRHNFFIICLFFCLCNCFSIFIFENFEFPQIRRRATPLAHISKEAHFSKLITELMCNIGSLFITISPLRKCPSMPPPAYP</sequence>
<evidence type="ECO:0000313" key="2">
    <source>
        <dbReference type="EMBL" id="KAL3290197.1"/>
    </source>
</evidence>
<evidence type="ECO:0000313" key="3">
    <source>
        <dbReference type="Proteomes" id="UP001516400"/>
    </source>
</evidence>
<dbReference type="AlphaFoldDB" id="A0ABD2PGW3"/>
<accession>A0ABD2PGW3</accession>
<evidence type="ECO:0000256" key="1">
    <source>
        <dbReference type="SAM" id="Phobius"/>
    </source>
</evidence>
<proteinExistence type="predicted"/>
<organism evidence="2 3">
    <name type="scientific">Cryptolaemus montrouzieri</name>
    <dbReference type="NCBI Taxonomy" id="559131"/>
    <lineage>
        <taxon>Eukaryota</taxon>
        <taxon>Metazoa</taxon>
        <taxon>Ecdysozoa</taxon>
        <taxon>Arthropoda</taxon>
        <taxon>Hexapoda</taxon>
        <taxon>Insecta</taxon>
        <taxon>Pterygota</taxon>
        <taxon>Neoptera</taxon>
        <taxon>Endopterygota</taxon>
        <taxon>Coleoptera</taxon>
        <taxon>Polyphaga</taxon>
        <taxon>Cucujiformia</taxon>
        <taxon>Coccinelloidea</taxon>
        <taxon>Coccinellidae</taxon>
        <taxon>Scymninae</taxon>
        <taxon>Scymnini</taxon>
        <taxon>Cryptolaemus</taxon>
    </lineage>
</organism>
<keyword evidence="1" id="KW-0812">Transmembrane</keyword>
<gene>
    <name evidence="2" type="ORF">HHI36_023556</name>
</gene>
<reference evidence="2 3" key="1">
    <citation type="journal article" date="2021" name="BMC Biol.">
        <title>Horizontally acquired antibacterial genes associated with adaptive radiation of ladybird beetles.</title>
        <authorList>
            <person name="Li H.S."/>
            <person name="Tang X.F."/>
            <person name="Huang Y.H."/>
            <person name="Xu Z.Y."/>
            <person name="Chen M.L."/>
            <person name="Du X.Y."/>
            <person name="Qiu B.Y."/>
            <person name="Chen P.T."/>
            <person name="Zhang W."/>
            <person name="Slipinski A."/>
            <person name="Escalona H.E."/>
            <person name="Waterhouse R.M."/>
            <person name="Zwick A."/>
            <person name="Pang H."/>
        </authorList>
    </citation>
    <scope>NUCLEOTIDE SEQUENCE [LARGE SCALE GENOMIC DNA]</scope>
    <source>
        <strain evidence="2">SYSU2018</strain>
    </source>
</reference>
<dbReference type="EMBL" id="JABFTP020000186">
    <property type="protein sequence ID" value="KAL3290197.1"/>
    <property type="molecule type" value="Genomic_DNA"/>
</dbReference>
<dbReference type="Proteomes" id="UP001516400">
    <property type="component" value="Unassembled WGS sequence"/>
</dbReference>